<feature type="binding site" evidence="11">
    <location>
        <position position="278"/>
    </location>
    <ligand>
        <name>Mg(2+)</name>
        <dbReference type="ChEBI" id="CHEBI:18420"/>
    </ligand>
</feature>
<gene>
    <name evidence="13" type="ORF">C7H52_00440</name>
</gene>
<dbReference type="OrthoDB" id="9778595at2"/>
<keyword evidence="14" id="KW-1185">Reference proteome</keyword>
<keyword evidence="6 10" id="KW-0274">FAD</keyword>
<comment type="caution">
    <text evidence="13">The sequence shown here is derived from an EMBL/GenBank/DDBJ whole genome shotgun (WGS) entry which is preliminary data.</text>
</comment>
<dbReference type="PANTHER" id="PTHR30040:SF2">
    <property type="entry name" value="FAD:PROTEIN FMN TRANSFERASE"/>
    <property type="match status" value="1"/>
</dbReference>
<comment type="subcellular location">
    <subcellularLocation>
        <location evidence="12">Cell inner membrane</location>
        <topology evidence="12">Lipid-anchor</topology>
        <orientation evidence="12">Periplasmic side</orientation>
    </subcellularLocation>
</comment>
<evidence type="ECO:0000256" key="11">
    <source>
        <dbReference type="PIRSR" id="PIRSR006268-2"/>
    </source>
</evidence>
<keyword evidence="12" id="KW-0472">Membrane</keyword>
<dbReference type="PIRSF" id="PIRSF006268">
    <property type="entry name" value="ApbE"/>
    <property type="match status" value="1"/>
</dbReference>
<evidence type="ECO:0000256" key="8">
    <source>
        <dbReference type="ARBA" id="ARBA00031306"/>
    </source>
</evidence>
<evidence type="ECO:0000256" key="6">
    <source>
        <dbReference type="ARBA" id="ARBA00022827"/>
    </source>
</evidence>
<evidence type="ECO:0000256" key="9">
    <source>
        <dbReference type="ARBA" id="ARBA00048540"/>
    </source>
</evidence>
<dbReference type="GO" id="GO:0016740">
    <property type="term" value="F:transferase activity"/>
    <property type="evidence" value="ECO:0007669"/>
    <property type="project" value="UniProtKB-UniRule"/>
</dbReference>
<keyword evidence="7 10" id="KW-0460">Magnesium</keyword>
<name>A0A2T1NFT8_9FLAO</name>
<evidence type="ECO:0000256" key="7">
    <source>
        <dbReference type="ARBA" id="ARBA00022842"/>
    </source>
</evidence>
<keyword evidence="12" id="KW-0997">Cell inner membrane</keyword>
<comment type="similarity">
    <text evidence="10 12">Belongs to the ApbE family.</text>
</comment>
<feature type="binding site" evidence="11">
    <location>
        <position position="282"/>
    </location>
    <ligand>
        <name>Mg(2+)</name>
        <dbReference type="ChEBI" id="CHEBI:18420"/>
    </ligand>
</feature>
<comment type="cofactor">
    <cofactor evidence="11">
        <name>Mg(2+)</name>
        <dbReference type="ChEBI" id="CHEBI:18420"/>
    </cofactor>
    <cofactor evidence="11">
        <name>Mn(2+)</name>
        <dbReference type="ChEBI" id="CHEBI:29035"/>
    </cofactor>
    <text evidence="11">Magnesium. Can also use manganese.</text>
</comment>
<dbReference type="GO" id="GO:0005886">
    <property type="term" value="C:plasma membrane"/>
    <property type="evidence" value="ECO:0007669"/>
    <property type="project" value="UniProtKB-SubCell"/>
</dbReference>
<evidence type="ECO:0000256" key="4">
    <source>
        <dbReference type="ARBA" id="ARBA00022679"/>
    </source>
</evidence>
<organism evidence="13 14">
    <name type="scientific">Aurantibacter aestuarii</name>
    <dbReference type="NCBI Taxonomy" id="1266046"/>
    <lineage>
        <taxon>Bacteria</taxon>
        <taxon>Pseudomonadati</taxon>
        <taxon>Bacteroidota</taxon>
        <taxon>Flavobacteriia</taxon>
        <taxon>Flavobacteriales</taxon>
        <taxon>Flavobacteriaceae</taxon>
        <taxon>Aurantibacter</taxon>
    </lineage>
</organism>
<dbReference type="GO" id="GO:0046872">
    <property type="term" value="F:metal ion binding"/>
    <property type="evidence" value="ECO:0007669"/>
    <property type="project" value="UniProtKB-UniRule"/>
</dbReference>
<keyword evidence="12" id="KW-0449">Lipoprotein</keyword>
<evidence type="ECO:0000256" key="10">
    <source>
        <dbReference type="PIRNR" id="PIRNR006268"/>
    </source>
</evidence>
<keyword evidence="5 10" id="KW-0479">Metal-binding</keyword>
<dbReference type="Proteomes" id="UP000238426">
    <property type="component" value="Unassembled WGS sequence"/>
</dbReference>
<evidence type="ECO:0000256" key="2">
    <source>
        <dbReference type="ARBA" id="ARBA00016337"/>
    </source>
</evidence>
<dbReference type="AlphaFoldDB" id="A0A2T1NFT8"/>
<keyword evidence="4 10" id="KW-0808">Transferase</keyword>
<evidence type="ECO:0000256" key="5">
    <source>
        <dbReference type="ARBA" id="ARBA00022723"/>
    </source>
</evidence>
<evidence type="ECO:0000256" key="1">
    <source>
        <dbReference type="ARBA" id="ARBA00011955"/>
    </source>
</evidence>
<evidence type="ECO:0000313" key="14">
    <source>
        <dbReference type="Proteomes" id="UP000238426"/>
    </source>
</evidence>
<evidence type="ECO:0000256" key="3">
    <source>
        <dbReference type="ARBA" id="ARBA00022630"/>
    </source>
</evidence>
<accession>A0A2T1NFT8</accession>
<proteinExistence type="inferred from homology"/>
<keyword evidence="3 10" id="KW-0285">Flavoprotein</keyword>
<reference evidence="13 14" key="1">
    <citation type="submission" date="2018-03" db="EMBL/GenBank/DDBJ databases">
        <title>Mesoflavibacter sp. HG37 and Mesoflavibacter sp. HG96 sp.nov., two marine bacteria isolated from seawater of Western Pacific Ocean.</title>
        <authorList>
            <person name="Cheng H."/>
            <person name="Wu Y.-H."/>
            <person name="Guo L.-L."/>
            <person name="Xu X.-W."/>
        </authorList>
    </citation>
    <scope>NUCLEOTIDE SEQUENCE [LARGE SCALE GENOMIC DNA]</scope>
    <source>
        <strain evidence="13 14">KCTC 32269</strain>
    </source>
</reference>
<dbReference type="EMBL" id="PXOQ01000006">
    <property type="protein sequence ID" value="PSG91615.1"/>
    <property type="molecule type" value="Genomic_DNA"/>
</dbReference>
<dbReference type="InterPro" id="IPR003374">
    <property type="entry name" value="ApbE-like_sf"/>
</dbReference>
<dbReference type="PANTHER" id="PTHR30040">
    <property type="entry name" value="THIAMINE BIOSYNTHESIS LIPOPROTEIN APBE"/>
    <property type="match status" value="1"/>
</dbReference>
<dbReference type="PROSITE" id="PS51257">
    <property type="entry name" value="PROKAR_LIPOPROTEIN"/>
    <property type="match status" value="1"/>
</dbReference>
<dbReference type="Gene3D" id="3.10.520.10">
    <property type="entry name" value="ApbE-like domains"/>
    <property type="match status" value="1"/>
</dbReference>
<evidence type="ECO:0000313" key="13">
    <source>
        <dbReference type="EMBL" id="PSG91615.1"/>
    </source>
</evidence>
<comment type="function">
    <text evidence="12">Flavin transferase that catalyzes the transfer of the FMN moiety of FAD and its covalent binding to the hydroxyl group of a threonine residue in a target flavoprotein.</text>
</comment>
<protein>
    <recommendedName>
        <fullName evidence="2 10">FAD:protein FMN transferase</fullName>
        <ecNumber evidence="1 10">2.7.1.180</ecNumber>
    </recommendedName>
    <alternativeName>
        <fullName evidence="8 10">Flavin transferase</fullName>
    </alternativeName>
</protein>
<sequence length="326" mass="37093">MKYILYVWLCLLFMGCQNTLELIKLSGPVFGTSYNIQYYDQKSRDFTKDIDSLFKEINNSMSNYQENSKISKLNRNENYSLDNYFITVFNASKKIYRETEGVFDPTIGSLVNFWNFGSETNTKAIDSSSIDSLMRFVGFNKVTLHNNKVVKPNQGYLDFNAIAKGYGIDVIAEFLLAKDISNFLVEIGGEIRVSGNNLNKEAHWKIGIQNPDFNGESSYNKVISLQNESMATSGVYRKFKTDSLGNRYAHIINTKTGYPAKTNILSVSVIANNCMLADGYATALQAMDLEHIKQFLARKKQLKAYVIFENYMKQIEVLSFNGFPIE</sequence>
<dbReference type="SUPFAM" id="SSF143631">
    <property type="entry name" value="ApbE-like"/>
    <property type="match status" value="1"/>
</dbReference>
<keyword evidence="12" id="KW-1003">Cell membrane</keyword>
<dbReference type="Pfam" id="PF02424">
    <property type="entry name" value="ApbE"/>
    <property type="match status" value="1"/>
</dbReference>
<dbReference type="RefSeq" id="WP_106461911.1">
    <property type="nucleotide sequence ID" value="NZ_PXOQ01000006.1"/>
</dbReference>
<dbReference type="InterPro" id="IPR024932">
    <property type="entry name" value="ApbE"/>
</dbReference>
<dbReference type="EC" id="2.7.1.180" evidence="1 10"/>
<feature type="binding site" evidence="11">
    <location>
        <position position="161"/>
    </location>
    <ligand>
        <name>Mg(2+)</name>
        <dbReference type="ChEBI" id="CHEBI:18420"/>
    </ligand>
</feature>
<evidence type="ECO:0000256" key="12">
    <source>
        <dbReference type="RuleBase" id="RU363002"/>
    </source>
</evidence>
<comment type="catalytic activity">
    <reaction evidence="9 10 12">
        <text>L-threonyl-[protein] + FAD = FMN-L-threonyl-[protein] + AMP + H(+)</text>
        <dbReference type="Rhea" id="RHEA:36847"/>
        <dbReference type="Rhea" id="RHEA-COMP:11060"/>
        <dbReference type="Rhea" id="RHEA-COMP:11061"/>
        <dbReference type="ChEBI" id="CHEBI:15378"/>
        <dbReference type="ChEBI" id="CHEBI:30013"/>
        <dbReference type="ChEBI" id="CHEBI:57692"/>
        <dbReference type="ChEBI" id="CHEBI:74257"/>
        <dbReference type="ChEBI" id="CHEBI:456215"/>
        <dbReference type="EC" id="2.7.1.180"/>
    </reaction>
</comment>